<dbReference type="Gene3D" id="3.40.50.450">
    <property type="match status" value="1"/>
</dbReference>
<feature type="non-terminal residue" evidence="1">
    <location>
        <position position="91"/>
    </location>
</feature>
<accession>X1C2W6</accession>
<protein>
    <recommendedName>
        <fullName evidence="2">Molybdenum cofactor carrier</fullName>
    </recommendedName>
</protein>
<dbReference type="InterPro" id="IPR024755">
    <property type="entry name" value="cpYpsA"/>
</dbReference>
<dbReference type="Pfam" id="PF12694">
    <property type="entry name" value="cpYpsA"/>
    <property type="match status" value="1"/>
</dbReference>
<dbReference type="EMBL" id="BART01025852">
    <property type="protein sequence ID" value="GAG90763.1"/>
    <property type="molecule type" value="Genomic_DNA"/>
</dbReference>
<dbReference type="AlphaFoldDB" id="X1C2W6"/>
<evidence type="ECO:0000313" key="1">
    <source>
        <dbReference type="EMBL" id="GAG90763.1"/>
    </source>
</evidence>
<reference evidence="1" key="1">
    <citation type="journal article" date="2014" name="Front. Microbiol.">
        <title>High frequency of phylogenetically diverse reductive dehalogenase-homologous genes in deep subseafloor sedimentary metagenomes.</title>
        <authorList>
            <person name="Kawai M."/>
            <person name="Futagami T."/>
            <person name="Toyoda A."/>
            <person name="Takaki Y."/>
            <person name="Nishi S."/>
            <person name="Hori S."/>
            <person name="Arai W."/>
            <person name="Tsubouchi T."/>
            <person name="Morono Y."/>
            <person name="Uchiyama I."/>
            <person name="Ito T."/>
            <person name="Fujiyama A."/>
            <person name="Inagaki F."/>
            <person name="Takami H."/>
        </authorList>
    </citation>
    <scope>NUCLEOTIDE SEQUENCE</scope>
    <source>
        <strain evidence="1">Expedition CK06-06</strain>
    </source>
</reference>
<gene>
    <name evidence="1" type="ORF">S01H4_46289</name>
</gene>
<sequence>MIKKIISGGKPGVELAALDAAIRLDIPHEGWCYRNRKTDGGVLPEHYNVREIKNPSYFERLEKNIIDSDGTVVLTYGQRAVGSKAVKDLAD</sequence>
<organism evidence="1">
    <name type="scientific">marine sediment metagenome</name>
    <dbReference type="NCBI Taxonomy" id="412755"/>
    <lineage>
        <taxon>unclassified sequences</taxon>
        <taxon>metagenomes</taxon>
        <taxon>ecological metagenomes</taxon>
    </lineage>
</organism>
<name>X1C2W6_9ZZZZ</name>
<comment type="caution">
    <text evidence="1">The sequence shown here is derived from an EMBL/GenBank/DDBJ whole genome shotgun (WGS) entry which is preliminary data.</text>
</comment>
<evidence type="ECO:0008006" key="2">
    <source>
        <dbReference type="Google" id="ProtNLM"/>
    </source>
</evidence>
<proteinExistence type="predicted"/>